<dbReference type="RefSeq" id="WP_110887659.1">
    <property type="nucleotide sequence ID" value="NZ_QJSX01000012.1"/>
</dbReference>
<evidence type="ECO:0000313" key="1">
    <source>
        <dbReference type="EMBL" id="PYE52773.1"/>
    </source>
</evidence>
<sequence length="152" mass="16910">MSAWPSVRHDDVEAARRLVLDTLGMRDSWPEEQLVDVTGLSPKRFQTVITLLLSEGLVHRQPPLSPERPYTAYHVSSSHVASVLSDDEIADLPSEALAVLAHLAQRADTARRISSKLSLSLDETGRVLALLQRHHLVTCRYVGLLSIYHRAS</sequence>
<protein>
    <submittedName>
        <fullName evidence="1">Uncharacterized protein</fullName>
    </submittedName>
</protein>
<dbReference type="EMBL" id="QJSX01000012">
    <property type="protein sequence ID" value="PYE52773.1"/>
    <property type="molecule type" value="Genomic_DNA"/>
</dbReference>
<dbReference type="OrthoDB" id="9860831at2"/>
<reference evidence="1 2" key="1">
    <citation type="submission" date="2018-06" db="EMBL/GenBank/DDBJ databases">
        <title>Genomic Encyclopedia of Type Strains, Phase IV (KMG-IV): sequencing the most valuable type-strain genomes for metagenomic binning, comparative biology and taxonomic classification.</title>
        <authorList>
            <person name="Goeker M."/>
        </authorList>
    </citation>
    <scope>NUCLEOTIDE SEQUENCE [LARGE SCALE GENOMIC DNA]</scope>
    <source>
        <strain evidence="1 2">DSM 18048</strain>
    </source>
</reference>
<dbReference type="AlphaFoldDB" id="A0A318S4Z7"/>
<dbReference type="Proteomes" id="UP000248326">
    <property type="component" value="Unassembled WGS sequence"/>
</dbReference>
<organism evidence="1 2">
    <name type="scientific">Deinococcus yavapaiensis KR-236</name>
    <dbReference type="NCBI Taxonomy" id="694435"/>
    <lineage>
        <taxon>Bacteria</taxon>
        <taxon>Thermotogati</taxon>
        <taxon>Deinococcota</taxon>
        <taxon>Deinococci</taxon>
        <taxon>Deinococcales</taxon>
        <taxon>Deinococcaceae</taxon>
        <taxon>Deinococcus</taxon>
    </lineage>
</organism>
<accession>A0A318S4Z7</accession>
<comment type="caution">
    <text evidence="1">The sequence shown here is derived from an EMBL/GenBank/DDBJ whole genome shotgun (WGS) entry which is preliminary data.</text>
</comment>
<name>A0A318S4Z7_9DEIO</name>
<evidence type="ECO:0000313" key="2">
    <source>
        <dbReference type="Proteomes" id="UP000248326"/>
    </source>
</evidence>
<proteinExistence type="predicted"/>
<gene>
    <name evidence="1" type="ORF">DES52_11294</name>
</gene>
<keyword evidence="2" id="KW-1185">Reference proteome</keyword>